<sequence>MKAKNKQMHRGLTQTERKNLRNQCKMGLILSLLVFVFTTIVGVTIYALFFDSNPNGLNLKIAGLIAIGTLSSSVLLNFLICNKYYRDLQFNEKVQVVKTLVNKSKSTIYHASALGSNMSKAYNEKFEFVVDGINFNVDKELFERCTEGDQLIFNYAPKSEYLLSIEKK</sequence>
<name>X5DMC5_9BACT</name>
<proteinExistence type="predicted"/>
<evidence type="ECO:0000313" key="4">
    <source>
        <dbReference type="Proteomes" id="UP000023772"/>
    </source>
</evidence>
<accession>X5DMC5</accession>
<dbReference type="HOGENOM" id="CLU_1583882_0_0_10"/>
<keyword evidence="1" id="KW-1133">Transmembrane helix</keyword>
<keyword evidence="1" id="KW-0812">Transmembrane</keyword>
<dbReference type="RefSeq" id="WP_038557109.1">
    <property type="nucleotide sequence ID" value="NZ_FOHT01000003.1"/>
</dbReference>
<gene>
    <name evidence="2" type="ORF">FH5T_07315</name>
    <name evidence="3" type="ORF">SAMN05444285_10315</name>
</gene>
<dbReference type="EMBL" id="CP007451">
    <property type="protein sequence ID" value="AHW61737.1"/>
    <property type="molecule type" value="Genomic_DNA"/>
</dbReference>
<evidence type="ECO:0000313" key="3">
    <source>
        <dbReference type="EMBL" id="SES88011.1"/>
    </source>
</evidence>
<feature type="transmembrane region" description="Helical" evidence="1">
    <location>
        <begin position="61"/>
        <end position="80"/>
    </location>
</feature>
<feature type="transmembrane region" description="Helical" evidence="1">
    <location>
        <begin position="27"/>
        <end position="49"/>
    </location>
</feature>
<dbReference type="KEGG" id="dori:FH5T_07315"/>
<dbReference type="Proteomes" id="UP000181981">
    <property type="component" value="Unassembled WGS sequence"/>
</dbReference>
<evidence type="ECO:0000313" key="2">
    <source>
        <dbReference type="EMBL" id="AHW61737.1"/>
    </source>
</evidence>
<dbReference type="AlphaFoldDB" id="X5DMC5"/>
<keyword evidence="1" id="KW-0472">Membrane</keyword>
<evidence type="ECO:0000313" key="5">
    <source>
        <dbReference type="Proteomes" id="UP000181981"/>
    </source>
</evidence>
<dbReference type="OrthoDB" id="1121342at2"/>
<reference evidence="2 4" key="1">
    <citation type="submission" date="2014-03" db="EMBL/GenBank/DDBJ databases">
        <title>Complete genome sequence of a deeply braunched marine Bacteroidia bacterium Draconibacterium orientale type strain FH5T.</title>
        <authorList>
            <person name="Li X."/>
            <person name="Wang X."/>
            <person name="Xie Z."/>
            <person name="Du Z."/>
            <person name="Chen G."/>
        </authorList>
    </citation>
    <scope>NUCLEOTIDE SEQUENCE [LARGE SCALE GENOMIC DNA]</scope>
    <source>
        <strain evidence="2 4">FH5</strain>
    </source>
</reference>
<evidence type="ECO:0000256" key="1">
    <source>
        <dbReference type="SAM" id="Phobius"/>
    </source>
</evidence>
<organism evidence="3 5">
    <name type="scientific">Draconibacterium orientale</name>
    <dbReference type="NCBI Taxonomy" id="1168034"/>
    <lineage>
        <taxon>Bacteria</taxon>
        <taxon>Pseudomonadati</taxon>
        <taxon>Bacteroidota</taxon>
        <taxon>Bacteroidia</taxon>
        <taxon>Marinilabiliales</taxon>
        <taxon>Prolixibacteraceae</taxon>
        <taxon>Draconibacterium</taxon>
    </lineage>
</organism>
<dbReference type="Proteomes" id="UP000023772">
    <property type="component" value="Chromosome"/>
</dbReference>
<keyword evidence="4" id="KW-1185">Reference proteome</keyword>
<dbReference type="EMBL" id="FOHT01000003">
    <property type="protein sequence ID" value="SES88011.1"/>
    <property type="molecule type" value="Genomic_DNA"/>
</dbReference>
<reference evidence="3 5" key="2">
    <citation type="submission" date="2016-10" db="EMBL/GenBank/DDBJ databases">
        <authorList>
            <person name="de Groot N.N."/>
        </authorList>
    </citation>
    <scope>NUCLEOTIDE SEQUENCE [LARGE SCALE GENOMIC DNA]</scope>
    <source>
        <strain evidence="3 5">DSM 25947</strain>
    </source>
</reference>
<protein>
    <submittedName>
        <fullName evidence="3">Uncharacterized protein</fullName>
    </submittedName>
</protein>